<dbReference type="GO" id="GO:0016567">
    <property type="term" value="P:protein ubiquitination"/>
    <property type="evidence" value="ECO:0007669"/>
    <property type="project" value="TreeGrafter"/>
</dbReference>
<keyword evidence="6" id="KW-0833">Ubl conjugation pathway</keyword>
<dbReference type="InterPro" id="IPR001841">
    <property type="entry name" value="Znf_RING"/>
</dbReference>
<evidence type="ECO:0000256" key="1">
    <source>
        <dbReference type="ARBA" id="ARBA00004141"/>
    </source>
</evidence>
<dbReference type="GO" id="GO:0008270">
    <property type="term" value="F:zinc ion binding"/>
    <property type="evidence" value="ECO:0007669"/>
    <property type="project" value="UniProtKB-KW"/>
</dbReference>
<gene>
    <name evidence="15" type="ORF">WN55_07027</name>
</gene>
<dbReference type="InterPro" id="IPR011016">
    <property type="entry name" value="Znf_RING-CH"/>
</dbReference>
<evidence type="ECO:0000256" key="8">
    <source>
        <dbReference type="ARBA" id="ARBA00022989"/>
    </source>
</evidence>
<dbReference type="PANTHER" id="PTHR46065:SF3">
    <property type="entry name" value="FI20425P1"/>
    <property type="match status" value="1"/>
</dbReference>
<evidence type="ECO:0000256" key="5">
    <source>
        <dbReference type="ARBA" id="ARBA00022771"/>
    </source>
</evidence>
<comment type="subcellular location">
    <subcellularLocation>
        <location evidence="1">Membrane</location>
        <topology evidence="1">Multi-pass membrane protein</topology>
    </subcellularLocation>
</comment>
<protein>
    <submittedName>
        <fullName evidence="15">E3 ubiquitin-protein ligase MARCH3</fullName>
    </submittedName>
</protein>
<keyword evidence="2" id="KW-0808">Transferase</keyword>
<evidence type="ECO:0000256" key="7">
    <source>
        <dbReference type="ARBA" id="ARBA00022833"/>
    </source>
</evidence>
<evidence type="ECO:0000313" key="16">
    <source>
        <dbReference type="Proteomes" id="UP000076502"/>
    </source>
</evidence>
<dbReference type="PANTHER" id="PTHR46065">
    <property type="entry name" value="E3 UBIQUITIN-PROTEIN LIGASE MARCH 2/3 FAMILY MEMBER"/>
    <property type="match status" value="1"/>
</dbReference>
<feature type="transmembrane region" description="Helical" evidence="12">
    <location>
        <begin position="165"/>
        <end position="185"/>
    </location>
</feature>
<dbReference type="Gene3D" id="3.30.40.10">
    <property type="entry name" value="Zinc/RING finger domain, C3HC4 (zinc finger)"/>
    <property type="match status" value="1"/>
</dbReference>
<organism evidence="15 16">
    <name type="scientific">Dufourea novaeangliae</name>
    <name type="common">Sweat bee</name>
    <dbReference type="NCBI Taxonomy" id="178035"/>
    <lineage>
        <taxon>Eukaryota</taxon>
        <taxon>Metazoa</taxon>
        <taxon>Ecdysozoa</taxon>
        <taxon>Arthropoda</taxon>
        <taxon>Hexapoda</taxon>
        <taxon>Insecta</taxon>
        <taxon>Pterygota</taxon>
        <taxon>Neoptera</taxon>
        <taxon>Endopterygota</taxon>
        <taxon>Hymenoptera</taxon>
        <taxon>Apocrita</taxon>
        <taxon>Aculeata</taxon>
        <taxon>Apoidea</taxon>
        <taxon>Anthophila</taxon>
        <taxon>Halictidae</taxon>
        <taxon>Rophitinae</taxon>
        <taxon>Dufourea</taxon>
    </lineage>
</organism>
<evidence type="ECO:0000256" key="10">
    <source>
        <dbReference type="PROSITE-ProRule" id="PRU00175"/>
    </source>
</evidence>
<dbReference type="STRING" id="178035.A0A154PTK4"/>
<reference evidence="15 16" key="1">
    <citation type="submission" date="2015-07" db="EMBL/GenBank/DDBJ databases">
        <title>The genome of Dufourea novaeangliae.</title>
        <authorList>
            <person name="Pan H."/>
            <person name="Kapheim K."/>
        </authorList>
    </citation>
    <scope>NUCLEOTIDE SEQUENCE [LARGE SCALE GENOMIC DNA]</scope>
    <source>
        <strain evidence="15">0120121106</strain>
        <tissue evidence="15">Whole body</tissue>
    </source>
</reference>
<name>A0A154PTK4_DUFNO</name>
<keyword evidence="9 12" id="KW-0472">Membrane</keyword>
<feature type="transmembrane region" description="Helical" evidence="12">
    <location>
        <begin position="124"/>
        <end position="145"/>
    </location>
</feature>
<dbReference type="Pfam" id="PF12906">
    <property type="entry name" value="RINGv"/>
    <property type="match status" value="1"/>
</dbReference>
<evidence type="ECO:0000256" key="4">
    <source>
        <dbReference type="ARBA" id="ARBA00022723"/>
    </source>
</evidence>
<evidence type="ECO:0000259" key="13">
    <source>
        <dbReference type="PROSITE" id="PS50089"/>
    </source>
</evidence>
<dbReference type="InterPro" id="IPR013083">
    <property type="entry name" value="Znf_RING/FYVE/PHD"/>
</dbReference>
<evidence type="ECO:0000256" key="12">
    <source>
        <dbReference type="SAM" id="Phobius"/>
    </source>
</evidence>
<dbReference type="Proteomes" id="UP000076502">
    <property type="component" value="Unassembled WGS sequence"/>
</dbReference>
<dbReference type="EMBL" id="KQ435083">
    <property type="protein sequence ID" value="KZC14520.1"/>
    <property type="molecule type" value="Genomic_DNA"/>
</dbReference>
<dbReference type="AlphaFoldDB" id="A0A154PTK4"/>
<dbReference type="SUPFAM" id="SSF57850">
    <property type="entry name" value="RING/U-box"/>
    <property type="match status" value="1"/>
</dbReference>
<dbReference type="PROSITE" id="PS50089">
    <property type="entry name" value="ZF_RING_2"/>
    <property type="match status" value="1"/>
</dbReference>
<dbReference type="GO" id="GO:0004842">
    <property type="term" value="F:ubiquitin-protein transferase activity"/>
    <property type="evidence" value="ECO:0007669"/>
    <property type="project" value="TreeGrafter"/>
</dbReference>
<keyword evidence="8 12" id="KW-1133">Transmembrane helix</keyword>
<sequence>MLPVTVPEGSSCNLNDSDTQQMSPGVGQQHQLTRSLVSVGSSVCRICHTNTSKEPLISPCRCKGTLAYVHLGCLERWLNQTSRSHCELCRYHFNVVETPRYRLLESLRIWISHPRNRRNMQSDLLTFTLLSIVTVGMVTVCLLGMQYFVIEGKKIGISKLWTRTAVRFFLTIVVIGYITTVYLMGKEQVSPWYRWWKSTVNVRLIMDPQLFRRSSNESFQGFESQTTGDSALSNVRFVYG</sequence>
<keyword evidence="7" id="KW-0862">Zinc</keyword>
<evidence type="ECO:0000256" key="11">
    <source>
        <dbReference type="SAM" id="MobiDB-lite"/>
    </source>
</evidence>
<keyword evidence="4" id="KW-0479">Metal-binding</keyword>
<dbReference type="PROSITE" id="PS51292">
    <property type="entry name" value="ZF_RING_CH"/>
    <property type="match status" value="1"/>
</dbReference>
<proteinExistence type="predicted"/>
<evidence type="ECO:0000313" key="15">
    <source>
        <dbReference type="EMBL" id="KZC14520.1"/>
    </source>
</evidence>
<dbReference type="SMART" id="SM00744">
    <property type="entry name" value="RINGv"/>
    <property type="match status" value="1"/>
</dbReference>
<feature type="compositionally biased region" description="Polar residues" evidence="11">
    <location>
        <begin position="8"/>
        <end position="27"/>
    </location>
</feature>
<keyword evidence="16" id="KW-1185">Reference proteome</keyword>
<evidence type="ECO:0000256" key="3">
    <source>
        <dbReference type="ARBA" id="ARBA00022692"/>
    </source>
</evidence>
<feature type="domain" description="RING-CH-type" evidence="14">
    <location>
        <begin position="36"/>
        <end position="96"/>
    </location>
</feature>
<keyword evidence="3 12" id="KW-0812">Transmembrane</keyword>
<evidence type="ECO:0000256" key="9">
    <source>
        <dbReference type="ARBA" id="ARBA00023136"/>
    </source>
</evidence>
<evidence type="ECO:0000256" key="6">
    <source>
        <dbReference type="ARBA" id="ARBA00022786"/>
    </source>
</evidence>
<keyword evidence="5 10" id="KW-0863">Zinc-finger</keyword>
<evidence type="ECO:0000259" key="14">
    <source>
        <dbReference type="PROSITE" id="PS51292"/>
    </source>
</evidence>
<evidence type="ECO:0000256" key="2">
    <source>
        <dbReference type="ARBA" id="ARBA00022679"/>
    </source>
</evidence>
<accession>A0A154PTK4</accession>
<dbReference type="OrthoDB" id="273089at2759"/>
<feature type="region of interest" description="Disordered" evidence="11">
    <location>
        <begin position="1"/>
        <end position="27"/>
    </location>
</feature>
<dbReference type="GO" id="GO:0016020">
    <property type="term" value="C:membrane"/>
    <property type="evidence" value="ECO:0007669"/>
    <property type="project" value="UniProtKB-SubCell"/>
</dbReference>
<feature type="domain" description="RING-type" evidence="13">
    <location>
        <begin position="44"/>
        <end position="90"/>
    </location>
</feature>